<dbReference type="FunFam" id="3.90.79.10:FF:000074">
    <property type="entry name" value="Mutt/nudix family protein-like protein"/>
    <property type="match status" value="1"/>
</dbReference>
<dbReference type="Proteomes" id="UP001176961">
    <property type="component" value="Unassembled WGS sequence"/>
</dbReference>
<dbReference type="EMBL" id="CATQJL010000305">
    <property type="protein sequence ID" value="CAJ0601725.1"/>
    <property type="molecule type" value="Genomic_DNA"/>
</dbReference>
<sequence>MLLRPSALVSKTLRHTSNDMRYVERMRLLEYWGIKDAALTSEFRRSQFLVMVDRKPLVRKKGASIQLACHSYPELQRSLGEYGFSFDTTNSCLLDAIEGPNNLMIPLLGTSLKAVEPPEDSPVRKDDVLRELAKSLNAQFMDMRMAMLGLTDEKDRNILAKFQSLSRWYKTYLRCPKCGSPLHMRVSKAGANCLMCPRVYYPTCSPVAITLVADPTDSYALLVRHKASAPGVYTAVAGFAQPGESLDECVRREIAEEIGVPVSKVVSLQRSQPWPMPNSSLMCAHYAVTEMSYKIDAAPSELESARWFSRDEVAVALKRTLDDPFLKGIPRDINERQELHYIPPQGAIAHQMIRAWVEQRQL</sequence>
<dbReference type="GO" id="GO:0016787">
    <property type="term" value="F:hydrolase activity"/>
    <property type="evidence" value="ECO:0007669"/>
    <property type="project" value="UniProtKB-KW"/>
</dbReference>
<dbReference type="InterPro" id="IPR020084">
    <property type="entry name" value="NUDIX_hydrolase_CS"/>
</dbReference>
<dbReference type="PANTHER" id="PTHR11383:SF3">
    <property type="entry name" value="NAD(P)H PYROPHOSPHATASE NUDT13, MITOCHONDRIAL"/>
    <property type="match status" value="1"/>
</dbReference>
<dbReference type="InterPro" id="IPR049734">
    <property type="entry name" value="NudC-like_C"/>
</dbReference>
<evidence type="ECO:0000256" key="2">
    <source>
        <dbReference type="ARBA" id="ARBA00012381"/>
    </source>
</evidence>
<dbReference type="GO" id="GO:0046872">
    <property type="term" value="F:metal ion binding"/>
    <property type="evidence" value="ECO:0007669"/>
    <property type="project" value="UniProtKB-KW"/>
</dbReference>
<comment type="caution">
    <text evidence="8">The sequence shown here is derived from an EMBL/GenBank/DDBJ whole genome shotgun (WGS) entry which is preliminary data.</text>
</comment>
<dbReference type="InterPro" id="IPR015797">
    <property type="entry name" value="NUDIX_hydrolase-like_dom_sf"/>
</dbReference>
<evidence type="ECO:0000256" key="5">
    <source>
        <dbReference type="ARBA" id="ARBA00022842"/>
    </source>
</evidence>
<keyword evidence="3" id="KW-0479">Metal-binding</keyword>
<comment type="cofactor">
    <cofactor evidence="1">
        <name>Mg(2+)</name>
        <dbReference type="ChEBI" id="CHEBI:18420"/>
    </cofactor>
</comment>
<protein>
    <recommendedName>
        <fullName evidence="2">NAD(+) diphosphatase</fullName>
        <ecNumber evidence="2">3.6.1.22</ecNumber>
    </recommendedName>
</protein>
<dbReference type="Gene3D" id="3.90.79.10">
    <property type="entry name" value="Nucleoside Triphosphate Pyrophosphohydrolase"/>
    <property type="match status" value="1"/>
</dbReference>
<evidence type="ECO:0000313" key="9">
    <source>
        <dbReference type="Proteomes" id="UP001176961"/>
    </source>
</evidence>
<dbReference type="CDD" id="cd03429">
    <property type="entry name" value="NUDIX_NADH_pyrophosphatase_Nudt13"/>
    <property type="match status" value="1"/>
</dbReference>
<dbReference type="EC" id="3.6.1.22" evidence="2"/>
<dbReference type="PANTHER" id="PTHR11383">
    <property type="entry name" value="NUCLEOSIDE DIPHOSPHATE-LINKED MOIETY X MOTIF 13"/>
    <property type="match status" value="1"/>
</dbReference>
<evidence type="ECO:0000313" key="8">
    <source>
        <dbReference type="EMBL" id="CAJ0601725.1"/>
    </source>
</evidence>
<dbReference type="AlphaFoldDB" id="A0AA36H0V3"/>
<keyword evidence="5" id="KW-0460">Magnesium</keyword>
<evidence type="ECO:0000256" key="4">
    <source>
        <dbReference type="ARBA" id="ARBA00022801"/>
    </source>
</evidence>
<proteinExistence type="predicted"/>
<dbReference type="PROSITE" id="PS51462">
    <property type="entry name" value="NUDIX"/>
    <property type="match status" value="1"/>
</dbReference>
<keyword evidence="9" id="KW-1185">Reference proteome</keyword>
<dbReference type="Gene3D" id="3.90.79.20">
    <property type="match status" value="1"/>
</dbReference>
<name>A0AA36H0V3_CYLNA</name>
<keyword evidence="6" id="KW-0520">NAD</keyword>
<organism evidence="8 9">
    <name type="scientific">Cylicocyclus nassatus</name>
    <name type="common">Nematode worm</name>
    <dbReference type="NCBI Taxonomy" id="53992"/>
    <lineage>
        <taxon>Eukaryota</taxon>
        <taxon>Metazoa</taxon>
        <taxon>Ecdysozoa</taxon>
        <taxon>Nematoda</taxon>
        <taxon>Chromadorea</taxon>
        <taxon>Rhabditida</taxon>
        <taxon>Rhabditina</taxon>
        <taxon>Rhabditomorpha</taxon>
        <taxon>Strongyloidea</taxon>
        <taxon>Strongylidae</taxon>
        <taxon>Cylicocyclus</taxon>
    </lineage>
</organism>
<dbReference type="Pfam" id="PF00293">
    <property type="entry name" value="NUDIX"/>
    <property type="match status" value="1"/>
</dbReference>
<accession>A0AA36H0V3</accession>
<feature type="domain" description="Nudix hydrolase" evidence="7">
    <location>
        <begin position="202"/>
        <end position="330"/>
    </location>
</feature>
<evidence type="ECO:0000259" key="7">
    <source>
        <dbReference type="PROSITE" id="PS51462"/>
    </source>
</evidence>
<reference evidence="8" key="1">
    <citation type="submission" date="2023-07" db="EMBL/GenBank/DDBJ databases">
        <authorList>
            <consortium name="CYATHOMIX"/>
        </authorList>
    </citation>
    <scope>NUCLEOTIDE SEQUENCE</scope>
    <source>
        <strain evidence="8">N/A</strain>
    </source>
</reference>
<dbReference type="PROSITE" id="PS00893">
    <property type="entry name" value="NUDIX_BOX"/>
    <property type="match status" value="1"/>
</dbReference>
<evidence type="ECO:0000256" key="1">
    <source>
        <dbReference type="ARBA" id="ARBA00001946"/>
    </source>
</evidence>
<gene>
    <name evidence="8" type="ORF">CYNAS_LOCUS13708</name>
</gene>
<evidence type="ECO:0000256" key="3">
    <source>
        <dbReference type="ARBA" id="ARBA00022723"/>
    </source>
</evidence>
<dbReference type="SUPFAM" id="SSF55811">
    <property type="entry name" value="Nudix"/>
    <property type="match status" value="1"/>
</dbReference>
<evidence type="ECO:0000256" key="6">
    <source>
        <dbReference type="ARBA" id="ARBA00023027"/>
    </source>
</evidence>
<keyword evidence="4" id="KW-0378">Hydrolase</keyword>
<dbReference type="InterPro" id="IPR000086">
    <property type="entry name" value="NUDIX_hydrolase_dom"/>
</dbReference>